<reference evidence="4 5" key="1">
    <citation type="submission" date="2024-07" db="EMBL/GenBank/DDBJ databases">
        <title>Section-level genome sequencing and comparative genomics of Aspergillus sections Usti and Cavernicolus.</title>
        <authorList>
            <consortium name="Lawrence Berkeley National Laboratory"/>
            <person name="Nybo J.L."/>
            <person name="Vesth T.C."/>
            <person name="Theobald S."/>
            <person name="Frisvad J.C."/>
            <person name="Larsen T.O."/>
            <person name="Kjaerboelling I."/>
            <person name="Rothschild-Mancinelli K."/>
            <person name="Lyhne E.K."/>
            <person name="Kogle M.E."/>
            <person name="Barry K."/>
            <person name="Clum A."/>
            <person name="Na H."/>
            <person name="Ledsgaard L."/>
            <person name="Lin J."/>
            <person name="Lipzen A."/>
            <person name="Kuo A."/>
            <person name="Riley R."/>
            <person name="Mondo S."/>
            <person name="Labutti K."/>
            <person name="Haridas S."/>
            <person name="Pangalinan J."/>
            <person name="Salamov A.A."/>
            <person name="Simmons B.A."/>
            <person name="Magnuson J.K."/>
            <person name="Chen J."/>
            <person name="Drula E."/>
            <person name="Henrissat B."/>
            <person name="Wiebenga A."/>
            <person name="Lubbers R.J."/>
            <person name="Gomes A.C."/>
            <person name="Makela M.R."/>
            <person name="Stajich J."/>
            <person name="Grigoriev I.V."/>
            <person name="Mortensen U.H."/>
            <person name="De Vries R.P."/>
            <person name="Baker S.E."/>
            <person name="Andersen M.R."/>
        </authorList>
    </citation>
    <scope>NUCLEOTIDE SEQUENCE [LARGE SCALE GENOMIC DNA]</scope>
    <source>
        <strain evidence="4 5">CBS 588.65</strain>
    </source>
</reference>
<dbReference type="EMBL" id="JBFXLT010000022">
    <property type="protein sequence ID" value="KAL2816471.1"/>
    <property type="molecule type" value="Genomic_DNA"/>
</dbReference>
<name>A0ABR4HLW1_9EURO</name>
<feature type="compositionally biased region" description="Low complexity" evidence="1">
    <location>
        <begin position="279"/>
        <end position="288"/>
    </location>
</feature>
<keyword evidence="5" id="KW-1185">Reference proteome</keyword>
<feature type="compositionally biased region" description="Acidic residues" evidence="1">
    <location>
        <begin position="260"/>
        <end position="278"/>
    </location>
</feature>
<proteinExistence type="predicted"/>
<dbReference type="Proteomes" id="UP001610334">
    <property type="component" value="Unassembled WGS sequence"/>
</dbReference>
<organism evidence="4 5">
    <name type="scientific">Aspergillus granulosus</name>
    <dbReference type="NCBI Taxonomy" id="176169"/>
    <lineage>
        <taxon>Eukaryota</taxon>
        <taxon>Fungi</taxon>
        <taxon>Dikarya</taxon>
        <taxon>Ascomycota</taxon>
        <taxon>Pezizomycotina</taxon>
        <taxon>Eurotiomycetes</taxon>
        <taxon>Eurotiomycetidae</taxon>
        <taxon>Eurotiales</taxon>
        <taxon>Aspergillaceae</taxon>
        <taxon>Aspergillus</taxon>
        <taxon>Aspergillus subgen. Nidulantes</taxon>
    </lineage>
</organism>
<dbReference type="Pfam" id="PF23584">
    <property type="entry name" value="DUF7136"/>
    <property type="match status" value="1"/>
</dbReference>
<feature type="domain" description="DUF7136" evidence="3">
    <location>
        <begin position="26"/>
        <end position="182"/>
    </location>
</feature>
<evidence type="ECO:0000259" key="3">
    <source>
        <dbReference type="Pfam" id="PF23584"/>
    </source>
</evidence>
<sequence length="312" mass="34673">MTISMLTPLALAWPLLISLGASEITYPATVEISLLFPGNKTYNTNSSTYSPPVILAIRNAELAYRHEFDIIWNIVSASTDDPLWEWQTLRARNDKSDLTENEFQYHADGIAIVPMEEMYVRSLHAGAWRVEWDYAATPCIPEGESSIYTTRTPIASGVHWFTLVDDGSGEDFGIELDECPEYGDSWTLQDRDDCPSADTELEPNDRDPCSSRLTSEDQVQCIWDYIRTGDNETELCLGAFDRVDPDWPMYYTPGVGTFPGDDDDDDDVVDEQDQEEEPTTGTEDTGTDIGTSHRPALAGLAVAVFAAVAMAL</sequence>
<evidence type="ECO:0000256" key="2">
    <source>
        <dbReference type="SAM" id="SignalP"/>
    </source>
</evidence>
<comment type="caution">
    <text evidence="4">The sequence shown here is derived from an EMBL/GenBank/DDBJ whole genome shotgun (WGS) entry which is preliminary data.</text>
</comment>
<evidence type="ECO:0000313" key="4">
    <source>
        <dbReference type="EMBL" id="KAL2816471.1"/>
    </source>
</evidence>
<feature type="region of interest" description="Disordered" evidence="1">
    <location>
        <begin position="253"/>
        <end position="292"/>
    </location>
</feature>
<feature type="chain" id="PRO_5045988615" description="DUF7136 domain-containing protein" evidence="2">
    <location>
        <begin position="21"/>
        <end position="312"/>
    </location>
</feature>
<keyword evidence="2" id="KW-0732">Signal</keyword>
<accession>A0ABR4HLW1</accession>
<gene>
    <name evidence="4" type="ORF">BJX63DRAFT_137009</name>
</gene>
<feature type="signal peptide" evidence="2">
    <location>
        <begin position="1"/>
        <end position="20"/>
    </location>
</feature>
<protein>
    <recommendedName>
        <fullName evidence="3">DUF7136 domain-containing protein</fullName>
    </recommendedName>
</protein>
<feature type="region of interest" description="Disordered" evidence="1">
    <location>
        <begin position="185"/>
        <end position="213"/>
    </location>
</feature>
<dbReference type="InterPro" id="IPR055560">
    <property type="entry name" value="DUF7136"/>
</dbReference>
<evidence type="ECO:0000256" key="1">
    <source>
        <dbReference type="SAM" id="MobiDB-lite"/>
    </source>
</evidence>
<evidence type="ECO:0000313" key="5">
    <source>
        <dbReference type="Proteomes" id="UP001610334"/>
    </source>
</evidence>